<accession>A0A0G4F3A8</accession>
<evidence type="ECO:0008006" key="9">
    <source>
        <dbReference type="Google" id="ProtNLM"/>
    </source>
</evidence>
<comment type="subcellular location">
    <subcellularLocation>
        <location evidence="1">Nucleus</location>
    </subcellularLocation>
</comment>
<dbReference type="OMA" id="HQDFLMR"/>
<name>A0A0G4F3A8_VITBC</name>
<dbReference type="InParanoid" id="A0A0G4F3A8"/>
<evidence type="ECO:0000259" key="6">
    <source>
        <dbReference type="Pfam" id="PF23726"/>
    </source>
</evidence>
<gene>
    <name evidence="7" type="ORF">Vbra_5720</name>
</gene>
<feature type="domain" description="RSE1/DDB1/CPSF1 second beta-propeller" evidence="6">
    <location>
        <begin position="598"/>
        <end position="973"/>
    </location>
</feature>
<dbReference type="Gene3D" id="1.10.150.910">
    <property type="match status" value="1"/>
</dbReference>
<organism evidence="7 8">
    <name type="scientific">Vitrella brassicaformis (strain CCMP3155)</name>
    <dbReference type="NCBI Taxonomy" id="1169540"/>
    <lineage>
        <taxon>Eukaryota</taxon>
        <taxon>Sar</taxon>
        <taxon>Alveolata</taxon>
        <taxon>Colpodellida</taxon>
        <taxon>Vitrellaceae</taxon>
        <taxon>Vitrella</taxon>
    </lineage>
</organism>
<dbReference type="GO" id="GO:0003676">
    <property type="term" value="F:nucleic acid binding"/>
    <property type="evidence" value="ECO:0007669"/>
    <property type="project" value="InterPro"/>
</dbReference>
<evidence type="ECO:0000259" key="5">
    <source>
        <dbReference type="Pfam" id="PF10433"/>
    </source>
</evidence>
<evidence type="ECO:0000256" key="3">
    <source>
        <dbReference type="SAM" id="MobiDB-lite"/>
    </source>
</evidence>
<dbReference type="Pfam" id="PF23726">
    <property type="entry name" value="Beta-prop_RSE1_2nd"/>
    <property type="match status" value="1"/>
</dbReference>
<dbReference type="EMBL" id="CDMY01000368">
    <property type="protein sequence ID" value="CEM06667.1"/>
    <property type="molecule type" value="Genomic_DNA"/>
</dbReference>
<feature type="region of interest" description="Disordered" evidence="3">
    <location>
        <begin position="340"/>
        <end position="368"/>
    </location>
</feature>
<dbReference type="PANTHER" id="PTHR10644">
    <property type="entry name" value="DNA REPAIR/RNA PROCESSING CPSF FAMILY"/>
    <property type="match status" value="1"/>
</dbReference>
<keyword evidence="2" id="KW-0539">Nucleus</keyword>
<evidence type="ECO:0000313" key="8">
    <source>
        <dbReference type="Proteomes" id="UP000041254"/>
    </source>
</evidence>
<dbReference type="InterPro" id="IPR011041">
    <property type="entry name" value="Quinoprot_gluc/sorb_DH_b-prop"/>
</dbReference>
<evidence type="ECO:0000256" key="2">
    <source>
        <dbReference type="ARBA" id="ARBA00023242"/>
    </source>
</evidence>
<protein>
    <recommendedName>
        <fullName evidence="9">DNA damage-binding protein 1</fullName>
    </recommendedName>
</protein>
<keyword evidence="8" id="KW-1185">Reference proteome</keyword>
<evidence type="ECO:0000256" key="1">
    <source>
        <dbReference type="ARBA" id="ARBA00004123"/>
    </source>
</evidence>
<dbReference type="VEuPathDB" id="CryptoDB:Vbra_5720"/>
<dbReference type="Proteomes" id="UP000041254">
    <property type="component" value="Unassembled WGS sequence"/>
</dbReference>
<dbReference type="InterPro" id="IPR058543">
    <property type="entry name" value="Beta-prop_RSE1/DDB1/CPSF1_2nd"/>
</dbReference>
<dbReference type="Pfam" id="PF10433">
    <property type="entry name" value="Beta-prop_RSE1_1st"/>
    <property type="match status" value="1"/>
</dbReference>
<sequence>MSAYNVFVTAQPATAVSVACTAHFRHAAPSDHTIGASSGAAAAAAASASNDGSAYPDLILAKRSRLEVFKPICQPVEQDMTDMDEGEGDSGGGGDEVRLEPVLNVPIYGRICLLQPFRPTGTAKDLLFVTTEKQQYFILSYDSTRQEILTLMHEEYKDATARPVQDGHRCCIHPDGHVIALQYYESLLRIIQISDLGGRRLEIKEGFNVRLDFLDVIDMTFLHTRGHTTHTHTDMASNGIMAQTHPVIAILYAKDADDTHGGATTAGKRGLKILEISTSERTSLDFGSSVGQETDGAAGPGGLDVDVDAGATRVLALPPPLNGLLVLGRASISYLYNLPGTRHDTRTSGRQGGQGKKKRTGNDAFGPQQQQHVTLHTPSGALGRETISIQPVEVSCVVAANSSQDSSSGAVRQRCIVGDKRGRLFVLHVVGHKGARESASSAKAPMEDDVDMCGSSITLSFQYLGAGSVPSSHGLAFLPLADRMGDAAAPAWQGLLFIGSKSGDSQLIKVHDKTKRHSRRARPELRDDEGDVVMGGDGGEPTGDDGYLLSAIASYPNLGPMVDFCIVDLENQGQSQVVAACGWCKSGSLRLIRNGIGIHEQASVDLPAIRGLWPLKADVNDDNAKILIQTFIGQTRALVLQEDELSEETLPGLLHDEETIHCGNVTAHNQAVQVTRGCIRILSATSCEAQRQWRPTDLNAAMLPADASINGSTRINVATSSATSSQVLLGLSGGILALLRVADDAPGKLELMSIKKMESEIACLDLYPERGVCGVGLWVSCSVSLMSLPSLSLLHNEVLGGDIIPRSLLLAQLNQAVDRSDDIMADGGPAETGQPTHPFFLLVGMGDGRLMSYAVQTKGSHEQRGGEAPAQDDPVHAIEVSNKKAVHLGSQPITLVKFTTLGRPSVFATGDRPTVVSLSSDIGESANASSSQDMGKLLYSNVNLRQLNHVCSFSSPSFPGCLAFANEEQLTIGGIDSIAKLHVRSVALKQSPNRIAYNKTFGGFCVACSKDETDDESSSQLSSLLFVNGGTLEIEHSIELKAKEQPSAIASVVFKSTDLDEDGETQPEHLLVLGVSVVSEEVFDCETGRLYVYRLDVDSRRVVQVAECHVDGAVWDIVPFQGRIAVAVNSKVSIYDLTNQDDAGTALVEVCSIPQRVQVLKLDARGDLLLCGDLMQSASLLRFEKSKQELEEIASHAGQLWTTSVAFLDDDTYLAADDQKNILTLCRNTEATTDEERSNLEVVGMWHSGEQINRFCLGSLVTTPLPKKDDTMHEGEEATADFDFLPVQRLIWVSADGAIGEVLSLKGEKEFARLMMIQDAIVSVAPVIGGLQHSKWREFENIVAQLEEGTHRGFIDGDLVERFLEMGADDQGKVVDKLKNAGLECDRAALVTMCEGFRI</sequence>
<evidence type="ECO:0000259" key="4">
    <source>
        <dbReference type="Pfam" id="PF03178"/>
    </source>
</evidence>
<proteinExistence type="predicted"/>
<dbReference type="PhylomeDB" id="A0A0G4F3A8"/>
<feature type="domain" description="RSE1/DDB1/CPSF1 first beta-propeller" evidence="5">
    <location>
        <begin position="95"/>
        <end position="514"/>
    </location>
</feature>
<dbReference type="InterPro" id="IPR018846">
    <property type="entry name" value="Beta-prop_RSE1/DDB1/CPSF1_1st"/>
</dbReference>
<evidence type="ECO:0000313" key="7">
    <source>
        <dbReference type="EMBL" id="CEM06667.1"/>
    </source>
</evidence>
<reference evidence="7 8" key="1">
    <citation type="submission" date="2014-11" db="EMBL/GenBank/DDBJ databases">
        <authorList>
            <person name="Zhu J."/>
            <person name="Qi W."/>
            <person name="Song R."/>
        </authorList>
    </citation>
    <scope>NUCLEOTIDE SEQUENCE [LARGE SCALE GENOMIC DNA]</scope>
</reference>
<dbReference type="STRING" id="1169540.A0A0G4F3A8"/>
<dbReference type="InterPro" id="IPR004871">
    <property type="entry name" value="RSE1/DDB1/CPSF1_C"/>
</dbReference>
<dbReference type="GO" id="GO:0005634">
    <property type="term" value="C:nucleus"/>
    <property type="evidence" value="ECO:0007669"/>
    <property type="project" value="UniProtKB-SubCell"/>
</dbReference>
<dbReference type="OrthoDB" id="433457at2759"/>
<feature type="domain" description="RSE1/DDB1/CPSF1 C-terminal" evidence="4">
    <location>
        <begin position="1024"/>
        <end position="1364"/>
    </location>
</feature>
<dbReference type="InterPro" id="IPR050358">
    <property type="entry name" value="RSE1/DDB1/CFT1"/>
</dbReference>
<dbReference type="SUPFAM" id="SSF50952">
    <property type="entry name" value="Soluble quinoprotein glucose dehydrogenase"/>
    <property type="match status" value="1"/>
</dbReference>
<dbReference type="InterPro" id="IPR015943">
    <property type="entry name" value="WD40/YVTN_repeat-like_dom_sf"/>
</dbReference>
<dbReference type="Pfam" id="PF03178">
    <property type="entry name" value="CPSF_A"/>
    <property type="match status" value="1"/>
</dbReference>
<feature type="region of interest" description="Disordered" evidence="3">
    <location>
        <begin position="511"/>
        <end position="541"/>
    </location>
</feature>
<dbReference type="Gene3D" id="2.130.10.10">
    <property type="entry name" value="YVTN repeat-like/Quinoprotein amine dehydrogenase"/>
    <property type="match status" value="3"/>
</dbReference>